<dbReference type="EMBL" id="LDJJ01000063">
    <property type="protein sequence ID" value="KRG64387.1"/>
    <property type="molecule type" value="Genomic_DNA"/>
</dbReference>
<keyword evidence="11" id="KW-1185">Reference proteome</keyword>
<keyword evidence="3 7" id="KW-0540">Nuclease</keyword>
<dbReference type="PROSITE" id="PS00648">
    <property type="entry name" value="RIBONUCLEASE_P"/>
    <property type="match status" value="1"/>
</dbReference>
<dbReference type="GO" id="GO:0042781">
    <property type="term" value="F:3'-tRNA processing endoribonuclease activity"/>
    <property type="evidence" value="ECO:0007669"/>
    <property type="project" value="TreeGrafter"/>
</dbReference>
<dbReference type="Pfam" id="PF00825">
    <property type="entry name" value="Ribonuclease_P"/>
    <property type="match status" value="1"/>
</dbReference>
<proteinExistence type="inferred from homology"/>
<reference evidence="10 11" key="1">
    <citation type="submission" date="2015-05" db="EMBL/GenBank/DDBJ databases">
        <title>Genome sequencing and analysis of members of genus Stenotrophomonas.</title>
        <authorList>
            <person name="Patil P.P."/>
            <person name="Midha S."/>
            <person name="Patil P.B."/>
        </authorList>
    </citation>
    <scope>NUCLEOTIDE SEQUENCE [LARGE SCALE GENOMIC DNA]</scope>
    <source>
        <strain evidence="10 11">DSM 18941</strain>
    </source>
</reference>
<dbReference type="GO" id="GO:0004526">
    <property type="term" value="F:ribonuclease P activity"/>
    <property type="evidence" value="ECO:0007669"/>
    <property type="project" value="UniProtKB-UniRule"/>
</dbReference>
<keyword evidence="4 7" id="KW-0255">Endonuclease</keyword>
<evidence type="ECO:0000256" key="9">
    <source>
        <dbReference type="SAM" id="MobiDB-lite"/>
    </source>
</evidence>
<evidence type="ECO:0000256" key="7">
    <source>
        <dbReference type="HAMAP-Rule" id="MF_00227"/>
    </source>
</evidence>
<dbReference type="PATRIC" id="fig|405446.3.peg.3191"/>
<comment type="function">
    <text evidence="1 7">RNaseP catalyzes the removal of the 5'-leader sequence from pre-tRNA to produce the mature 5'-terminus. It can also cleave other RNA substrates such as 4.5S RNA. The protein component plays an auxiliary but essential role in vivo by binding to the 5'-leader sequence and broadening the substrate specificity of the ribozyme.</text>
</comment>
<feature type="region of interest" description="Disordered" evidence="9">
    <location>
        <begin position="119"/>
        <end position="153"/>
    </location>
</feature>
<dbReference type="SUPFAM" id="SSF54211">
    <property type="entry name" value="Ribosomal protein S5 domain 2-like"/>
    <property type="match status" value="1"/>
</dbReference>
<keyword evidence="6 7" id="KW-0694">RNA-binding</keyword>
<dbReference type="AlphaFoldDB" id="A0A0R0CGK1"/>
<dbReference type="InterPro" id="IPR020539">
    <property type="entry name" value="RNase_P_CS"/>
</dbReference>
<evidence type="ECO:0000256" key="2">
    <source>
        <dbReference type="ARBA" id="ARBA00022694"/>
    </source>
</evidence>
<accession>A0A0R0CGK1</accession>
<dbReference type="InterPro" id="IPR000100">
    <property type="entry name" value="RNase_P"/>
</dbReference>
<keyword evidence="2 7" id="KW-0819">tRNA processing</keyword>
<name>A0A0R0CGK1_9GAMM</name>
<comment type="catalytic activity">
    <reaction evidence="7">
        <text>Endonucleolytic cleavage of RNA, removing 5'-extranucleotides from tRNA precursor.</text>
        <dbReference type="EC" id="3.1.26.5"/>
    </reaction>
</comment>
<dbReference type="OrthoDB" id="9796422at2"/>
<evidence type="ECO:0000313" key="10">
    <source>
        <dbReference type="EMBL" id="KRG64387.1"/>
    </source>
</evidence>
<dbReference type="PANTHER" id="PTHR33992:SF1">
    <property type="entry name" value="RIBONUCLEASE P PROTEIN COMPONENT"/>
    <property type="match status" value="1"/>
</dbReference>
<evidence type="ECO:0000256" key="8">
    <source>
        <dbReference type="NCBIfam" id="TIGR00188"/>
    </source>
</evidence>
<evidence type="ECO:0000256" key="1">
    <source>
        <dbReference type="ARBA" id="ARBA00002663"/>
    </source>
</evidence>
<dbReference type="GO" id="GO:0000049">
    <property type="term" value="F:tRNA binding"/>
    <property type="evidence" value="ECO:0007669"/>
    <property type="project" value="UniProtKB-UniRule"/>
</dbReference>
<comment type="subunit">
    <text evidence="7">Consists of a catalytic RNA component (M1 or rnpB) and a protein subunit.</text>
</comment>
<dbReference type="InterPro" id="IPR020568">
    <property type="entry name" value="Ribosomal_Su5_D2-typ_SF"/>
</dbReference>
<dbReference type="Gene3D" id="3.30.230.10">
    <property type="match status" value="1"/>
</dbReference>
<sequence length="153" mass="16728">MISTCPRKRFPRSARVRTRAEYTTVFNGARRVSDPLMTLHWLKGDSPARLGLAVSRKVDTRAVGRNRIKRVLRDATRHLRSCLSGGDYVIVARSAAKTASNQQIREAFERLLRRAGALPPVAAGGTMPPREGVDAPLPLNVPDTSSGRAEPAC</sequence>
<dbReference type="HAMAP" id="MF_00227">
    <property type="entry name" value="RNase_P"/>
    <property type="match status" value="1"/>
</dbReference>
<dbReference type="EC" id="3.1.26.5" evidence="7 8"/>
<dbReference type="GO" id="GO:0030677">
    <property type="term" value="C:ribonuclease P complex"/>
    <property type="evidence" value="ECO:0007669"/>
    <property type="project" value="TreeGrafter"/>
</dbReference>
<dbReference type="PANTHER" id="PTHR33992">
    <property type="entry name" value="RIBONUCLEASE P PROTEIN COMPONENT"/>
    <property type="match status" value="1"/>
</dbReference>
<evidence type="ECO:0000256" key="4">
    <source>
        <dbReference type="ARBA" id="ARBA00022759"/>
    </source>
</evidence>
<comment type="similarity">
    <text evidence="7">Belongs to the RnpA family.</text>
</comment>
<dbReference type="InterPro" id="IPR014721">
    <property type="entry name" value="Ribsml_uS5_D2-typ_fold_subgr"/>
</dbReference>
<evidence type="ECO:0000256" key="5">
    <source>
        <dbReference type="ARBA" id="ARBA00022801"/>
    </source>
</evidence>
<protein>
    <recommendedName>
        <fullName evidence="7 8">Ribonuclease P protein component</fullName>
        <shortName evidence="7">RNase P protein</shortName>
        <shortName evidence="7">RNaseP protein</shortName>
        <ecNumber evidence="7 8">3.1.26.5</ecNumber>
    </recommendedName>
    <alternativeName>
        <fullName evidence="7">Protein C5</fullName>
    </alternativeName>
</protein>
<organism evidence="10 11">
    <name type="scientific">Stenotrophomonas terrae</name>
    <dbReference type="NCBI Taxonomy" id="405446"/>
    <lineage>
        <taxon>Bacteria</taxon>
        <taxon>Pseudomonadati</taxon>
        <taxon>Pseudomonadota</taxon>
        <taxon>Gammaproteobacteria</taxon>
        <taxon>Lysobacterales</taxon>
        <taxon>Lysobacteraceae</taxon>
        <taxon>Stenotrophomonas</taxon>
    </lineage>
</organism>
<evidence type="ECO:0000256" key="6">
    <source>
        <dbReference type="ARBA" id="ARBA00022884"/>
    </source>
</evidence>
<gene>
    <name evidence="7" type="primary">rnpA</name>
    <name evidence="10" type="ORF">ABB27_16545</name>
</gene>
<keyword evidence="5 7" id="KW-0378">Hydrolase</keyword>
<evidence type="ECO:0000256" key="3">
    <source>
        <dbReference type="ARBA" id="ARBA00022722"/>
    </source>
</evidence>
<dbReference type="NCBIfam" id="TIGR00188">
    <property type="entry name" value="rnpA"/>
    <property type="match status" value="1"/>
</dbReference>
<dbReference type="GO" id="GO:0001682">
    <property type="term" value="P:tRNA 5'-leader removal"/>
    <property type="evidence" value="ECO:0007669"/>
    <property type="project" value="UniProtKB-UniRule"/>
</dbReference>
<evidence type="ECO:0000313" key="11">
    <source>
        <dbReference type="Proteomes" id="UP000051863"/>
    </source>
</evidence>
<comment type="caution">
    <text evidence="10">The sequence shown here is derived from an EMBL/GenBank/DDBJ whole genome shotgun (WGS) entry which is preliminary data.</text>
</comment>
<dbReference type="Proteomes" id="UP000051863">
    <property type="component" value="Unassembled WGS sequence"/>
</dbReference>